<evidence type="ECO:0000313" key="7">
    <source>
        <dbReference type="Proteomes" id="UP000253817"/>
    </source>
</evidence>
<dbReference type="GO" id="GO:0043565">
    <property type="term" value="F:sequence-specific DNA binding"/>
    <property type="evidence" value="ECO:0007669"/>
    <property type="project" value="InterPro"/>
</dbReference>
<dbReference type="Proteomes" id="UP000270112">
    <property type="component" value="Unassembled WGS sequence"/>
</dbReference>
<dbReference type="InterPro" id="IPR009057">
    <property type="entry name" value="Homeodomain-like_sf"/>
</dbReference>
<dbReference type="RefSeq" id="WP_114547063.1">
    <property type="nucleotide sequence ID" value="NZ_PPTT01000023.1"/>
</dbReference>
<reference evidence="6" key="3">
    <citation type="journal article" date="2019" name="Microbiol. Resour. Announc.">
        <title>Draft Genome Sequences of Type Strains of Gordonibacter faecihominis, Paraeggerthella hongkongensis, Parvibacter caecicola,Slackia equolifaciens, Slackia faecicanis, and Slackia isoflavoniconvertens.</title>
        <authorList>
            <person name="Danylec N."/>
            <person name="Stoll D.A."/>
            <person name="Dotsch A."/>
            <person name="Huch M."/>
        </authorList>
    </citation>
    <scope>NUCLEOTIDE SEQUENCE</scope>
    <source>
        <strain evidence="6">DSM 16107</strain>
    </source>
</reference>
<dbReference type="InterPro" id="IPR053142">
    <property type="entry name" value="PchR_regulatory_protein"/>
</dbReference>
<dbReference type="Gene3D" id="1.10.10.60">
    <property type="entry name" value="Homeodomain-like"/>
    <property type="match status" value="1"/>
</dbReference>
<dbReference type="InterPro" id="IPR020449">
    <property type="entry name" value="Tscrpt_reg_AraC-type_HTH"/>
</dbReference>
<gene>
    <name evidence="5" type="ORF">C1876_12560</name>
    <name evidence="6" type="ORF">DMP09_08475</name>
</gene>
<dbReference type="AlphaFoldDB" id="A0A3N0IYB2"/>
<accession>A0A3N0IYB2</accession>
<name>A0A3N0IYB2_9ACTN</name>
<feature type="domain" description="HTH araC/xylS-type" evidence="4">
    <location>
        <begin position="224"/>
        <end position="322"/>
    </location>
</feature>
<keyword evidence="7" id="KW-1185">Reference proteome</keyword>
<dbReference type="PRINTS" id="PR00032">
    <property type="entry name" value="HTHARAC"/>
</dbReference>
<dbReference type="PANTHER" id="PTHR47893">
    <property type="entry name" value="REGULATORY PROTEIN PCHR"/>
    <property type="match status" value="1"/>
</dbReference>
<sequence length="327" mass="36515">MRDIKKDMYEDAFRLFDMVPIDLTDGYGPAGSLYRFANGRGRGEYWTYIRGNLFAVNAFDMQFGSPGVMRYRHTEHLSIGYYEAVHLVEQNRGCALRAGALSAYIADEGAEYVARYAAGSNTRATSLTISPDYYRDYLQERFGNIPDVRRAFALIDGRRDFPELIALFKQIRAYRGTGMAAELFYEGAVSEAMALIIERATQLEREHDEGSTPTLSSDDRAALDRLHAYITEHPDADLSCEELSRRACMGQTKLKAAFKAAFGTSPAAFVAAARIERAVELLDATDLPIAQVARMVGYRKPGAFAEAFRRRTGTVPSAYRSGSRRPL</sequence>
<dbReference type="GO" id="GO:0003700">
    <property type="term" value="F:DNA-binding transcription factor activity"/>
    <property type="evidence" value="ECO:0007669"/>
    <property type="project" value="InterPro"/>
</dbReference>
<evidence type="ECO:0000256" key="1">
    <source>
        <dbReference type="ARBA" id="ARBA00023015"/>
    </source>
</evidence>
<proteinExistence type="predicted"/>
<dbReference type="Pfam" id="PF12833">
    <property type="entry name" value="HTH_18"/>
    <property type="match status" value="1"/>
</dbReference>
<dbReference type="OrthoDB" id="3186094at2"/>
<dbReference type="PROSITE" id="PS01124">
    <property type="entry name" value="HTH_ARAC_FAMILY_2"/>
    <property type="match status" value="1"/>
</dbReference>
<dbReference type="PANTHER" id="PTHR47893:SF1">
    <property type="entry name" value="REGULATORY PROTEIN PCHR"/>
    <property type="match status" value="1"/>
</dbReference>
<dbReference type="SUPFAM" id="SSF46689">
    <property type="entry name" value="Homeodomain-like"/>
    <property type="match status" value="2"/>
</dbReference>
<keyword evidence="2" id="KW-0238">DNA-binding</keyword>
<reference evidence="5 7" key="1">
    <citation type="journal article" date="2018" name="Elife">
        <title>Discovery and characterization of a prevalent human gut bacterial enzyme sufficient for the inactivation of a family of plant toxins.</title>
        <authorList>
            <person name="Koppel N."/>
            <person name="Bisanz J.E."/>
            <person name="Pandelia M.E."/>
            <person name="Turnbaugh P.J."/>
            <person name="Balskus E.P."/>
        </authorList>
    </citation>
    <scope>NUCLEOTIDE SEQUENCE [LARGE SCALE GENOMIC DNA]</scope>
    <source>
        <strain evidence="5 7">DSM 16107</strain>
    </source>
</reference>
<dbReference type="Proteomes" id="UP000253817">
    <property type="component" value="Unassembled WGS sequence"/>
</dbReference>
<protein>
    <submittedName>
        <fullName evidence="6">AraC family transcriptional regulator</fullName>
    </submittedName>
</protein>
<dbReference type="EMBL" id="PPTT01000023">
    <property type="protein sequence ID" value="RDB67621.1"/>
    <property type="molecule type" value="Genomic_DNA"/>
</dbReference>
<evidence type="ECO:0000259" key="4">
    <source>
        <dbReference type="PROSITE" id="PS01124"/>
    </source>
</evidence>
<organism evidence="6 8">
    <name type="scientific">Eggerthella sinensis</name>
    <dbReference type="NCBI Taxonomy" id="242230"/>
    <lineage>
        <taxon>Bacteria</taxon>
        <taxon>Bacillati</taxon>
        <taxon>Actinomycetota</taxon>
        <taxon>Coriobacteriia</taxon>
        <taxon>Eggerthellales</taxon>
        <taxon>Eggerthellaceae</taxon>
        <taxon>Eggerthella</taxon>
    </lineage>
</organism>
<reference evidence="8" key="2">
    <citation type="submission" date="2018-05" db="EMBL/GenBank/DDBJ databases">
        <title>Genome Sequencing of selected type strains of the family Eggerthellaceae.</title>
        <authorList>
            <person name="Danylec N."/>
            <person name="Stoll D.A."/>
            <person name="Doetsch A."/>
            <person name="Huch M."/>
        </authorList>
    </citation>
    <scope>NUCLEOTIDE SEQUENCE [LARGE SCALE GENOMIC DNA]</scope>
    <source>
        <strain evidence="8">DSM 16107</strain>
    </source>
</reference>
<keyword evidence="1" id="KW-0805">Transcription regulation</keyword>
<dbReference type="InterPro" id="IPR018060">
    <property type="entry name" value="HTH_AraC"/>
</dbReference>
<evidence type="ECO:0000256" key="3">
    <source>
        <dbReference type="ARBA" id="ARBA00023163"/>
    </source>
</evidence>
<keyword evidence="3" id="KW-0804">Transcription</keyword>
<dbReference type="EMBL" id="QICC01000029">
    <property type="protein sequence ID" value="RNM41696.1"/>
    <property type="molecule type" value="Genomic_DNA"/>
</dbReference>
<comment type="caution">
    <text evidence="6">The sequence shown here is derived from an EMBL/GenBank/DDBJ whole genome shotgun (WGS) entry which is preliminary data.</text>
</comment>
<evidence type="ECO:0000313" key="5">
    <source>
        <dbReference type="EMBL" id="RDB67621.1"/>
    </source>
</evidence>
<dbReference type="SMART" id="SM00342">
    <property type="entry name" value="HTH_ARAC"/>
    <property type="match status" value="1"/>
</dbReference>
<evidence type="ECO:0000313" key="6">
    <source>
        <dbReference type="EMBL" id="RNM41696.1"/>
    </source>
</evidence>
<evidence type="ECO:0000256" key="2">
    <source>
        <dbReference type="ARBA" id="ARBA00023125"/>
    </source>
</evidence>
<evidence type="ECO:0000313" key="8">
    <source>
        <dbReference type="Proteomes" id="UP000270112"/>
    </source>
</evidence>